<keyword evidence="3" id="KW-1185">Reference proteome</keyword>
<comment type="caution">
    <text evidence="2">The sequence shown here is derived from an EMBL/GenBank/DDBJ whole genome shotgun (WGS) entry which is preliminary data.</text>
</comment>
<keyword evidence="1" id="KW-0812">Transmembrane</keyword>
<gene>
    <name evidence="2" type="ORF">AJ78_08946</name>
</gene>
<feature type="transmembrane region" description="Helical" evidence="1">
    <location>
        <begin position="79"/>
        <end position="96"/>
    </location>
</feature>
<evidence type="ECO:0000256" key="1">
    <source>
        <dbReference type="SAM" id="Phobius"/>
    </source>
</evidence>
<sequence length="115" mass="12491">SSFSLPSRSSAQARSSPLLLLRSLLTSIPLPIRSVVASLQSARVRLDMLLPKGGVTWKSTKARLPPLRLLVALVSRPRFIISLALTGMVLLLWKGIRSSAADMQRYGCPLLGLID</sequence>
<evidence type="ECO:0000313" key="3">
    <source>
        <dbReference type="Proteomes" id="UP000182235"/>
    </source>
</evidence>
<dbReference type="AlphaFoldDB" id="A0A1J9PPI0"/>
<protein>
    <submittedName>
        <fullName evidence="2">Uncharacterized protein</fullName>
    </submittedName>
</protein>
<dbReference type="VEuPathDB" id="FungiDB:AJ78_08946"/>
<name>A0A1J9PPI0_9EURO</name>
<proteinExistence type="predicted"/>
<evidence type="ECO:0000313" key="2">
    <source>
        <dbReference type="EMBL" id="OJD09755.1"/>
    </source>
</evidence>
<dbReference type="Proteomes" id="UP000182235">
    <property type="component" value="Unassembled WGS sequence"/>
</dbReference>
<keyword evidence="1" id="KW-1133">Transmembrane helix</keyword>
<dbReference type="EMBL" id="LGRN01001161">
    <property type="protein sequence ID" value="OJD09755.1"/>
    <property type="molecule type" value="Genomic_DNA"/>
</dbReference>
<keyword evidence="1" id="KW-0472">Membrane</keyword>
<organism evidence="2 3">
    <name type="scientific">Emergomyces pasteurianus Ep9510</name>
    <dbReference type="NCBI Taxonomy" id="1447872"/>
    <lineage>
        <taxon>Eukaryota</taxon>
        <taxon>Fungi</taxon>
        <taxon>Dikarya</taxon>
        <taxon>Ascomycota</taxon>
        <taxon>Pezizomycotina</taxon>
        <taxon>Eurotiomycetes</taxon>
        <taxon>Eurotiomycetidae</taxon>
        <taxon>Onygenales</taxon>
        <taxon>Ajellomycetaceae</taxon>
        <taxon>Emergomyces</taxon>
    </lineage>
</organism>
<reference evidence="2 3" key="1">
    <citation type="submission" date="2015-07" db="EMBL/GenBank/DDBJ databases">
        <title>Emmonsia species relationships and genome sequence.</title>
        <authorList>
            <consortium name="The Broad Institute Genomics Platform"/>
            <person name="Cuomo C.A."/>
            <person name="Munoz J.F."/>
            <person name="Imamovic A."/>
            <person name="Priest M.E."/>
            <person name="Young S."/>
            <person name="Clay O.K."/>
            <person name="McEwen J.G."/>
        </authorList>
    </citation>
    <scope>NUCLEOTIDE SEQUENCE [LARGE SCALE GENOMIC DNA]</scope>
    <source>
        <strain evidence="2 3">UAMH 9510</strain>
    </source>
</reference>
<accession>A0A1J9PPI0</accession>
<dbReference type="STRING" id="1447872.A0A1J9PPI0"/>
<feature type="non-terminal residue" evidence="2">
    <location>
        <position position="1"/>
    </location>
</feature>